<organism evidence="1 2">
    <name type="scientific">Trypanosoma brucei gambiense (strain MHOM/CI/86/DAL972)</name>
    <dbReference type="NCBI Taxonomy" id="679716"/>
    <lineage>
        <taxon>Eukaryota</taxon>
        <taxon>Discoba</taxon>
        <taxon>Euglenozoa</taxon>
        <taxon>Kinetoplastea</taxon>
        <taxon>Metakinetoplastina</taxon>
        <taxon>Trypanosomatida</taxon>
        <taxon>Trypanosomatidae</taxon>
        <taxon>Trypanosoma</taxon>
    </lineage>
</organism>
<dbReference type="GeneID" id="23860617"/>
<accession>C9ZYL3</accession>
<dbReference type="RefSeq" id="XP_011776778.1">
    <property type="nucleotide sequence ID" value="XM_011778476.1"/>
</dbReference>
<dbReference type="KEGG" id="tbg:TbgDal_IX5880"/>
<dbReference type="AlphaFoldDB" id="C9ZYL3"/>
<gene>
    <name evidence="1" type="ORF">TbgDal_IX5880</name>
</gene>
<dbReference type="Proteomes" id="UP000002316">
    <property type="component" value="Chromosome 9"/>
</dbReference>
<evidence type="ECO:0000313" key="2">
    <source>
        <dbReference type="Proteomes" id="UP000002316"/>
    </source>
</evidence>
<sequence length="225" mass="25370">MLHSSRTVLVALVKKQATAPTVKSDGAHAPSTERTGERVAVYTPTASEAPELLLPYVEPKPFVSTKRLKAFVASMFVGATTIGTAYYLLSKSISTSLEDGNKNLYLQRIIESNRVALQPRPNIVPEFTAPSSFAELQKKMQQHELELDRKRARILDETVMLHAEAGFRMKLWWNTCLAHIQEAGDKLAFLLQERRERAALAHIRESLDEKGYELVKLRCGKTHIW</sequence>
<proteinExistence type="predicted"/>
<protein>
    <submittedName>
        <fullName evidence="1">Uncharacterized protein</fullName>
    </submittedName>
</protein>
<name>C9ZYL3_TRYB9</name>
<dbReference type="EMBL" id="FN554972">
    <property type="protein sequence ID" value="CBH14512.1"/>
    <property type="molecule type" value="Genomic_DNA"/>
</dbReference>
<dbReference type="OrthoDB" id="271767at2759"/>
<evidence type="ECO:0000313" key="1">
    <source>
        <dbReference type="EMBL" id="CBH14512.1"/>
    </source>
</evidence>
<reference evidence="2" key="1">
    <citation type="journal article" date="2010" name="PLoS Negl. Trop. Dis.">
        <title>The genome sequence of Trypanosoma brucei gambiense, causative agent of chronic human african trypanosomiasis.</title>
        <authorList>
            <person name="Jackson A.P."/>
            <person name="Sanders M."/>
            <person name="Berry A."/>
            <person name="McQuillan J."/>
            <person name="Aslett M.A."/>
            <person name="Quail M.A."/>
            <person name="Chukualim B."/>
            <person name="Capewell P."/>
            <person name="MacLeod A."/>
            <person name="Melville S.E."/>
            <person name="Gibson W."/>
            <person name="Barry J.D."/>
            <person name="Berriman M."/>
            <person name="Hertz-Fowler C."/>
        </authorList>
    </citation>
    <scope>NUCLEOTIDE SEQUENCE [LARGE SCALE GENOMIC DNA]</scope>
    <source>
        <strain evidence="2">MHOM/CI/86/DAL972</strain>
    </source>
</reference>
<dbReference type="VEuPathDB" id="TriTrypDB:Tbg972.9.5880"/>